<dbReference type="HOGENOM" id="CLU_091379_0_0_5"/>
<organism evidence="1">
    <name type="scientific">Rhodopseudomonas palustris (strain BisA53)</name>
    <dbReference type="NCBI Taxonomy" id="316055"/>
    <lineage>
        <taxon>Bacteria</taxon>
        <taxon>Pseudomonadati</taxon>
        <taxon>Pseudomonadota</taxon>
        <taxon>Alphaproteobacteria</taxon>
        <taxon>Hyphomicrobiales</taxon>
        <taxon>Nitrobacteraceae</taxon>
        <taxon>Rhodopseudomonas</taxon>
    </lineage>
</organism>
<dbReference type="KEGG" id="rpe:RPE_3836"/>
<dbReference type="AlphaFoldDB" id="Q07JX1"/>
<accession>Q07JX1</accession>
<proteinExistence type="predicted"/>
<evidence type="ECO:0000313" key="1">
    <source>
        <dbReference type="EMBL" id="ABJ07763.1"/>
    </source>
</evidence>
<protein>
    <submittedName>
        <fullName evidence="1">Uncharacterized protein</fullName>
    </submittedName>
</protein>
<sequence length="200" mass="22153">MLSLGQKTESDKIGWIRQRRDEIDALAASLGALAGELQGEARVEAHRAIAHLHSIRSVLAQRLDRFGATTLCTRAVVEKTAAELDREWHGVAVAFDAFIAAATERPDIIHSAHVARANARTQSWETVLNHVRTASSIAVEQARCDLDAIMGSIAAEQVRLRSFSIAGDQAWKTMKLRLEETRAVYERTWTSILEAMRQPS</sequence>
<dbReference type="STRING" id="316055.RPE_3836"/>
<reference evidence="1" key="1">
    <citation type="submission" date="2006-09" db="EMBL/GenBank/DDBJ databases">
        <title>Complete sequence of Rhodopseudomonas palustris BisA53.</title>
        <authorList>
            <consortium name="US DOE Joint Genome Institute"/>
            <person name="Copeland A."/>
            <person name="Lucas S."/>
            <person name="Lapidus A."/>
            <person name="Barry K."/>
            <person name="Detter J.C."/>
            <person name="Glavina del Rio T."/>
            <person name="Hammon N."/>
            <person name="Israni S."/>
            <person name="Dalin E."/>
            <person name="Tice H."/>
            <person name="Pitluck S."/>
            <person name="Chain P."/>
            <person name="Malfatti S."/>
            <person name="Shin M."/>
            <person name="Vergez L."/>
            <person name="Schmutz J."/>
            <person name="Larimer F."/>
            <person name="Land M."/>
            <person name="Hauser L."/>
            <person name="Pelletier D.A."/>
            <person name="Kyrpides N."/>
            <person name="Kim E."/>
            <person name="Harwood C.S."/>
            <person name="Oda Y."/>
            <person name="Richardson P."/>
        </authorList>
    </citation>
    <scope>NUCLEOTIDE SEQUENCE [LARGE SCALE GENOMIC DNA]</scope>
    <source>
        <strain evidence="1">BisA53</strain>
    </source>
</reference>
<dbReference type="OrthoDB" id="8141113at2"/>
<gene>
    <name evidence="1" type="ordered locus">RPE_3836</name>
</gene>
<dbReference type="EMBL" id="CP000463">
    <property type="protein sequence ID" value="ABJ07763.1"/>
    <property type="molecule type" value="Genomic_DNA"/>
</dbReference>
<name>Q07JX1_RHOP5</name>